<accession>A0ABD2N4B6</accession>
<protein>
    <submittedName>
        <fullName evidence="1">Uncharacterized protein</fullName>
    </submittedName>
</protein>
<sequence>MNVKQNDRKVKTEKKDSCVKCAENEQNKKTKNEETLLYKQHCIRKKLGYEERNKDRITFKDDKTVGVVTFDLLNPLSLPKSNISKNFYKMRFCCYNLTAHLNINDKIYNTIWHNKNAVILFALQCFLQSEEARNIEVIKQKFGEPGQGNIQEIDDAHSCIERFLRHMNIWSPLILIRLILKIPKSWKLSFEMIQMMPKDYLDYQSLSARYTYNAIPYTKVKHLVYEKKAELNISNRESFEENMKTIKPGYARRINL</sequence>
<evidence type="ECO:0000313" key="1">
    <source>
        <dbReference type="EMBL" id="KAL3273576.1"/>
    </source>
</evidence>
<evidence type="ECO:0000313" key="2">
    <source>
        <dbReference type="Proteomes" id="UP001516400"/>
    </source>
</evidence>
<dbReference type="EMBL" id="JABFTP020000062">
    <property type="protein sequence ID" value="KAL3273576.1"/>
    <property type="molecule type" value="Genomic_DNA"/>
</dbReference>
<name>A0ABD2N4B6_9CUCU</name>
<reference evidence="1 2" key="1">
    <citation type="journal article" date="2021" name="BMC Biol.">
        <title>Horizontally acquired antibacterial genes associated with adaptive radiation of ladybird beetles.</title>
        <authorList>
            <person name="Li H.S."/>
            <person name="Tang X.F."/>
            <person name="Huang Y.H."/>
            <person name="Xu Z.Y."/>
            <person name="Chen M.L."/>
            <person name="Du X.Y."/>
            <person name="Qiu B.Y."/>
            <person name="Chen P.T."/>
            <person name="Zhang W."/>
            <person name="Slipinski A."/>
            <person name="Escalona H.E."/>
            <person name="Waterhouse R.M."/>
            <person name="Zwick A."/>
            <person name="Pang H."/>
        </authorList>
    </citation>
    <scope>NUCLEOTIDE SEQUENCE [LARGE SCALE GENOMIC DNA]</scope>
    <source>
        <strain evidence="1">SYSU2018</strain>
    </source>
</reference>
<gene>
    <name evidence="1" type="ORF">HHI36_015010</name>
</gene>
<dbReference type="AlphaFoldDB" id="A0ABD2N4B6"/>
<comment type="caution">
    <text evidence="1">The sequence shown here is derived from an EMBL/GenBank/DDBJ whole genome shotgun (WGS) entry which is preliminary data.</text>
</comment>
<dbReference type="Proteomes" id="UP001516400">
    <property type="component" value="Unassembled WGS sequence"/>
</dbReference>
<organism evidence="1 2">
    <name type="scientific">Cryptolaemus montrouzieri</name>
    <dbReference type="NCBI Taxonomy" id="559131"/>
    <lineage>
        <taxon>Eukaryota</taxon>
        <taxon>Metazoa</taxon>
        <taxon>Ecdysozoa</taxon>
        <taxon>Arthropoda</taxon>
        <taxon>Hexapoda</taxon>
        <taxon>Insecta</taxon>
        <taxon>Pterygota</taxon>
        <taxon>Neoptera</taxon>
        <taxon>Endopterygota</taxon>
        <taxon>Coleoptera</taxon>
        <taxon>Polyphaga</taxon>
        <taxon>Cucujiformia</taxon>
        <taxon>Coccinelloidea</taxon>
        <taxon>Coccinellidae</taxon>
        <taxon>Scymninae</taxon>
        <taxon>Scymnini</taxon>
        <taxon>Cryptolaemus</taxon>
    </lineage>
</organism>
<keyword evidence="2" id="KW-1185">Reference proteome</keyword>
<proteinExistence type="predicted"/>